<feature type="transmembrane region" description="Helical" evidence="8">
    <location>
        <begin position="195"/>
        <end position="215"/>
    </location>
</feature>
<dbReference type="SUPFAM" id="SSF58104">
    <property type="entry name" value="Methyl-accepting chemotaxis protein (MCP) signaling domain"/>
    <property type="match status" value="1"/>
</dbReference>
<dbReference type="Pfam" id="PF00672">
    <property type="entry name" value="HAMP"/>
    <property type="match status" value="1"/>
</dbReference>
<dbReference type="PANTHER" id="PTHR32089">
    <property type="entry name" value="METHYL-ACCEPTING CHEMOTAXIS PROTEIN MCPB"/>
    <property type="match status" value="1"/>
</dbReference>
<keyword evidence="8" id="KW-1133">Transmembrane helix</keyword>
<dbReference type="InterPro" id="IPR003660">
    <property type="entry name" value="HAMP_dom"/>
</dbReference>
<evidence type="ECO:0008006" key="13">
    <source>
        <dbReference type="Google" id="ProtNLM"/>
    </source>
</evidence>
<evidence type="ECO:0000256" key="7">
    <source>
        <dbReference type="SAM" id="Coils"/>
    </source>
</evidence>
<sequence>MRLLRGLKFHLSMRWKLIFSFTAVAVIFLGVASFQNYTINLVHSSMENQKVEMEKRINVVQISQLLQEMSGLVTTLTQTKDLKYVNVYKETLHKLNTEVTRVFFEENSTAFRDLQLLQNQIIEYREEIEELISTIENQGADPYTSLEIINSIYTNVLSINQAMNNTTDQLYIAAEENAQKAELYSLKLLEDTSSISMYAAIVVILFTIVIAILIIRSFMTPVNRIQSALSQIAEGDLRYLINSPQQDELGQLSHHFDHMVRRVRGMLEQTQSVASSLAMNAHSFQQHSTITAHTNQAIVKTIQEISVGAAQQAEQSEQSASLIHELEQGINEITEFTKVMVSTSDLANRNTRKGVAVVTELQKGSEQSRNSIEKVYVALLQLMEQSQQITRITNSITEISNQTNLLSLNAAIEAAQAGIYGKGFAVIADEVRKLSVQTKESSVHIGTIINDLQTGMMEFQKYMLETKESLDEQEHKVEETLSSFKSIDESIDDISKQIEQIHQKVDLTRTNNFRLSESIHCVASIAEETAAGVQEVNASNMQQDNAISNIAEQAMSINEISQRLFQEIKVFKINVVEVDELNEIQEMSNDHGHTESL</sequence>
<dbReference type="Pfam" id="PF00015">
    <property type="entry name" value="MCPsignal"/>
    <property type="match status" value="1"/>
</dbReference>
<feature type="coiled-coil region" evidence="7">
    <location>
        <begin position="107"/>
        <end position="141"/>
    </location>
</feature>
<evidence type="ECO:0000256" key="4">
    <source>
        <dbReference type="ARBA" id="ARBA00023224"/>
    </source>
</evidence>
<dbReference type="OrthoDB" id="9814363at2"/>
<evidence type="ECO:0000256" key="1">
    <source>
        <dbReference type="ARBA" id="ARBA00004236"/>
    </source>
</evidence>
<evidence type="ECO:0000259" key="10">
    <source>
        <dbReference type="PROSITE" id="PS50885"/>
    </source>
</evidence>
<evidence type="ECO:0000256" key="8">
    <source>
        <dbReference type="SAM" id="Phobius"/>
    </source>
</evidence>
<dbReference type="PRINTS" id="PR00260">
    <property type="entry name" value="CHEMTRNSDUCR"/>
</dbReference>
<protein>
    <recommendedName>
        <fullName evidence="13">Chemotaxis protein</fullName>
    </recommendedName>
</protein>
<dbReference type="PROSITE" id="PS50885">
    <property type="entry name" value="HAMP"/>
    <property type="match status" value="1"/>
</dbReference>
<keyword evidence="8" id="KW-0812">Transmembrane</keyword>
<dbReference type="AlphaFoldDB" id="A0A167FYZ5"/>
<dbReference type="GO" id="GO:0006935">
    <property type="term" value="P:chemotaxis"/>
    <property type="evidence" value="ECO:0007669"/>
    <property type="project" value="InterPro"/>
</dbReference>
<accession>A0A167FYZ5</accession>
<dbReference type="GO" id="GO:0005886">
    <property type="term" value="C:plasma membrane"/>
    <property type="evidence" value="ECO:0007669"/>
    <property type="project" value="UniProtKB-SubCell"/>
</dbReference>
<proteinExistence type="inferred from homology"/>
<name>A0A167FYZ5_9BACL</name>
<dbReference type="Proteomes" id="UP000077134">
    <property type="component" value="Unassembled WGS sequence"/>
</dbReference>
<dbReference type="SMART" id="SM00304">
    <property type="entry name" value="HAMP"/>
    <property type="match status" value="1"/>
</dbReference>
<dbReference type="GO" id="GO:0007165">
    <property type="term" value="P:signal transduction"/>
    <property type="evidence" value="ECO:0007669"/>
    <property type="project" value="UniProtKB-KW"/>
</dbReference>
<dbReference type="InterPro" id="IPR004089">
    <property type="entry name" value="MCPsignal_dom"/>
</dbReference>
<dbReference type="KEGG" id="pcx:LPB68_18225"/>
<comment type="caution">
    <text evidence="11">The sequence shown here is derived from an EMBL/GenBank/DDBJ whole genome shotgun (WGS) entry which is preliminary data.</text>
</comment>
<feature type="domain" description="Methyl-accepting transducer" evidence="9">
    <location>
        <begin position="287"/>
        <end position="537"/>
    </location>
</feature>
<reference evidence="11 12" key="1">
    <citation type="submission" date="2016-02" db="EMBL/GenBank/DDBJ databases">
        <title>Paenibacillus sp. LPB0068, isolated from Crassostrea gigas.</title>
        <authorList>
            <person name="Shin S.-K."/>
            <person name="Yi H."/>
        </authorList>
    </citation>
    <scope>NUCLEOTIDE SEQUENCE [LARGE SCALE GENOMIC DNA]</scope>
    <source>
        <strain evidence="11 12">LPB0068</strain>
    </source>
</reference>
<evidence type="ECO:0000259" key="9">
    <source>
        <dbReference type="PROSITE" id="PS50111"/>
    </source>
</evidence>
<dbReference type="GO" id="GO:0004888">
    <property type="term" value="F:transmembrane signaling receptor activity"/>
    <property type="evidence" value="ECO:0007669"/>
    <property type="project" value="InterPro"/>
</dbReference>
<dbReference type="SMART" id="SM00283">
    <property type="entry name" value="MA"/>
    <property type="match status" value="1"/>
</dbReference>
<dbReference type="PROSITE" id="PS50111">
    <property type="entry name" value="CHEMOTAXIS_TRANSDUC_2"/>
    <property type="match status" value="1"/>
</dbReference>
<dbReference type="STRING" id="1763538.LPB68_18225"/>
<keyword evidence="7" id="KW-0175">Coiled coil</keyword>
<evidence type="ECO:0000256" key="6">
    <source>
        <dbReference type="PROSITE-ProRule" id="PRU00284"/>
    </source>
</evidence>
<gene>
    <name evidence="11" type="ORF">PNBC_06515</name>
</gene>
<keyword evidence="4 6" id="KW-0807">Transducer</keyword>
<dbReference type="Gene3D" id="1.10.287.950">
    <property type="entry name" value="Methyl-accepting chemotaxis protein"/>
    <property type="match status" value="1"/>
</dbReference>
<dbReference type="InterPro" id="IPR004090">
    <property type="entry name" value="Chemotax_Me-accpt_rcpt"/>
</dbReference>
<keyword evidence="2" id="KW-1003">Cell membrane</keyword>
<evidence type="ECO:0000313" key="12">
    <source>
        <dbReference type="Proteomes" id="UP000077134"/>
    </source>
</evidence>
<dbReference type="Gene3D" id="6.10.340.10">
    <property type="match status" value="1"/>
</dbReference>
<evidence type="ECO:0000256" key="5">
    <source>
        <dbReference type="ARBA" id="ARBA00029447"/>
    </source>
</evidence>
<keyword evidence="12" id="KW-1185">Reference proteome</keyword>
<comment type="subcellular location">
    <subcellularLocation>
        <location evidence="1">Cell membrane</location>
    </subcellularLocation>
</comment>
<dbReference type="CDD" id="cd06225">
    <property type="entry name" value="HAMP"/>
    <property type="match status" value="1"/>
</dbReference>
<evidence type="ECO:0000313" key="11">
    <source>
        <dbReference type="EMBL" id="OAB77038.1"/>
    </source>
</evidence>
<keyword evidence="3 8" id="KW-0472">Membrane</keyword>
<comment type="similarity">
    <text evidence="5">Belongs to the methyl-accepting chemotaxis (MCP) protein family.</text>
</comment>
<dbReference type="RefSeq" id="WP_068656306.1">
    <property type="nucleotide sequence ID" value="NZ_CP017770.1"/>
</dbReference>
<evidence type="ECO:0000256" key="3">
    <source>
        <dbReference type="ARBA" id="ARBA00023136"/>
    </source>
</evidence>
<evidence type="ECO:0000256" key="2">
    <source>
        <dbReference type="ARBA" id="ARBA00022475"/>
    </source>
</evidence>
<dbReference type="PANTHER" id="PTHR32089:SF112">
    <property type="entry name" value="LYSOZYME-LIKE PROTEIN-RELATED"/>
    <property type="match status" value="1"/>
</dbReference>
<feature type="domain" description="HAMP" evidence="10">
    <location>
        <begin position="216"/>
        <end position="268"/>
    </location>
</feature>
<organism evidence="11 12">
    <name type="scientific">Paenibacillus crassostreae</name>
    <dbReference type="NCBI Taxonomy" id="1763538"/>
    <lineage>
        <taxon>Bacteria</taxon>
        <taxon>Bacillati</taxon>
        <taxon>Bacillota</taxon>
        <taxon>Bacilli</taxon>
        <taxon>Bacillales</taxon>
        <taxon>Paenibacillaceae</taxon>
        <taxon>Paenibacillus</taxon>
    </lineage>
</organism>
<dbReference type="EMBL" id="LSFN01000005">
    <property type="protein sequence ID" value="OAB77038.1"/>
    <property type="molecule type" value="Genomic_DNA"/>
</dbReference>